<organism evidence="1 2">
    <name type="scientific">Trichonephila inaurata madagascariensis</name>
    <dbReference type="NCBI Taxonomy" id="2747483"/>
    <lineage>
        <taxon>Eukaryota</taxon>
        <taxon>Metazoa</taxon>
        <taxon>Ecdysozoa</taxon>
        <taxon>Arthropoda</taxon>
        <taxon>Chelicerata</taxon>
        <taxon>Arachnida</taxon>
        <taxon>Araneae</taxon>
        <taxon>Araneomorphae</taxon>
        <taxon>Entelegynae</taxon>
        <taxon>Araneoidea</taxon>
        <taxon>Nephilidae</taxon>
        <taxon>Trichonephila</taxon>
        <taxon>Trichonephila inaurata</taxon>
    </lineage>
</organism>
<name>A0A8X6XX60_9ARAC</name>
<gene>
    <name evidence="1" type="ORF">TNIN_277541</name>
</gene>
<keyword evidence="2" id="KW-1185">Reference proteome</keyword>
<sequence>MSVLLTNLQLSPNRQIMTVVQRVVQVAQKSHLTANKDARTSFNFDYCGCNWEKKGLLALKKTFIKPFWNSCNLIILRKLLIPFMSHGFQLFNHYIFD</sequence>
<evidence type="ECO:0000313" key="2">
    <source>
        <dbReference type="Proteomes" id="UP000886998"/>
    </source>
</evidence>
<evidence type="ECO:0000313" key="1">
    <source>
        <dbReference type="EMBL" id="GFY61643.1"/>
    </source>
</evidence>
<dbReference type="Proteomes" id="UP000886998">
    <property type="component" value="Unassembled WGS sequence"/>
</dbReference>
<proteinExistence type="predicted"/>
<accession>A0A8X6XX60</accession>
<protein>
    <submittedName>
        <fullName evidence="1">Uncharacterized protein</fullName>
    </submittedName>
</protein>
<reference evidence="1" key="1">
    <citation type="submission" date="2020-08" db="EMBL/GenBank/DDBJ databases">
        <title>Multicomponent nature underlies the extraordinary mechanical properties of spider dragline silk.</title>
        <authorList>
            <person name="Kono N."/>
            <person name="Nakamura H."/>
            <person name="Mori M."/>
            <person name="Yoshida Y."/>
            <person name="Ohtoshi R."/>
            <person name="Malay A.D."/>
            <person name="Moran D.A.P."/>
            <person name="Tomita M."/>
            <person name="Numata K."/>
            <person name="Arakawa K."/>
        </authorList>
    </citation>
    <scope>NUCLEOTIDE SEQUENCE</scope>
</reference>
<dbReference type="AlphaFoldDB" id="A0A8X6XX60"/>
<dbReference type="EMBL" id="BMAV01013753">
    <property type="protein sequence ID" value="GFY61643.1"/>
    <property type="molecule type" value="Genomic_DNA"/>
</dbReference>
<comment type="caution">
    <text evidence="1">The sequence shown here is derived from an EMBL/GenBank/DDBJ whole genome shotgun (WGS) entry which is preliminary data.</text>
</comment>